<name>A0A179BB18_RHILE</name>
<reference evidence="1" key="1">
    <citation type="submission" date="2016-04" db="EMBL/GenBank/DDBJ databases">
        <title>Fast-growing isolate from the root nodules of Vavilovia formosa.</title>
        <authorList>
            <person name="Kimeklis A."/>
            <person name="Safronova V."/>
            <person name="Belimov A."/>
            <person name="Andronov E."/>
        </authorList>
    </citation>
    <scope>NUCLEOTIDE SEQUENCE [LARGE SCALE GENOMIC DNA]</scope>
    <source>
        <strain evidence="1">Vaf-46</strain>
    </source>
</reference>
<dbReference type="AlphaFoldDB" id="A0A179BB18"/>
<organism evidence="1">
    <name type="scientific">Rhizobium leguminosarum</name>
    <dbReference type="NCBI Taxonomy" id="384"/>
    <lineage>
        <taxon>Bacteria</taxon>
        <taxon>Pseudomonadati</taxon>
        <taxon>Pseudomonadota</taxon>
        <taxon>Alphaproteobacteria</taxon>
        <taxon>Hyphomicrobiales</taxon>
        <taxon>Rhizobiaceae</taxon>
        <taxon>Rhizobium/Agrobacterium group</taxon>
        <taxon>Rhizobium</taxon>
    </lineage>
</organism>
<gene>
    <name evidence="1" type="ORF">A4U53_34240</name>
</gene>
<comment type="caution">
    <text evidence="1">The sequence shown here is derived from an EMBL/GenBank/DDBJ whole genome shotgun (WGS) entry which is preliminary data.</text>
</comment>
<proteinExistence type="predicted"/>
<protein>
    <submittedName>
        <fullName evidence="1">Uncharacterized protein</fullName>
    </submittedName>
</protein>
<sequence>MTDIQLEALIALMEKRAEDAAKSPDDARRHLMDAGIVSADGKLAPEYARDDDVEEAAAA</sequence>
<accession>A0A179BB18</accession>
<dbReference type="EMBL" id="LWBS01000448">
    <property type="protein sequence ID" value="OAP88876.1"/>
    <property type="molecule type" value="Genomic_DNA"/>
</dbReference>
<evidence type="ECO:0000313" key="1">
    <source>
        <dbReference type="EMBL" id="OAP88876.1"/>
    </source>
</evidence>